<accession>A0A7S1XEV5</accession>
<keyword evidence="2" id="KW-0812">Transmembrane</keyword>
<evidence type="ECO:0000256" key="2">
    <source>
        <dbReference type="SAM" id="Phobius"/>
    </source>
</evidence>
<keyword evidence="2" id="KW-1133">Transmembrane helix</keyword>
<evidence type="ECO:0000313" key="3">
    <source>
        <dbReference type="EMBL" id="CAD9233077.1"/>
    </source>
</evidence>
<feature type="compositionally biased region" description="Acidic residues" evidence="1">
    <location>
        <begin position="112"/>
        <end position="131"/>
    </location>
</feature>
<name>A0A7S1XEV5_9RHOD</name>
<feature type="region of interest" description="Disordered" evidence="1">
    <location>
        <begin position="69"/>
        <end position="142"/>
    </location>
</feature>
<sequence length="179" mass="19476">MGFSLFAKELDVGILVCPWTFLSLLVIAGLLAKWVRRCDGATPSSCPLEARLREWCRDFLCVSSCPMGSSSSPSSCWPSSAWSSAPGVTREGRCRKSKSRSLSTTAGTGFADEIEEDEDDDDEEEEGDEEAALAKGPSREVDRKITIAGAAETRNPAEVLQPLEGRCCKRRGVCGMNYR</sequence>
<reference evidence="3" key="1">
    <citation type="submission" date="2021-01" db="EMBL/GenBank/DDBJ databases">
        <authorList>
            <person name="Corre E."/>
            <person name="Pelletier E."/>
            <person name="Niang G."/>
            <person name="Scheremetjew M."/>
            <person name="Finn R."/>
            <person name="Kale V."/>
            <person name="Holt S."/>
            <person name="Cochrane G."/>
            <person name="Meng A."/>
            <person name="Brown T."/>
            <person name="Cohen L."/>
        </authorList>
    </citation>
    <scope>NUCLEOTIDE SEQUENCE</scope>
    <source>
        <strain evidence="3">SAG 36.94</strain>
    </source>
</reference>
<gene>
    <name evidence="3" type="ORF">CCAE0312_LOCUS5162</name>
</gene>
<feature type="compositionally biased region" description="Low complexity" evidence="1">
    <location>
        <begin position="69"/>
        <end position="87"/>
    </location>
</feature>
<feature type="transmembrane region" description="Helical" evidence="2">
    <location>
        <begin position="12"/>
        <end position="32"/>
    </location>
</feature>
<proteinExistence type="predicted"/>
<keyword evidence="2" id="KW-0472">Membrane</keyword>
<evidence type="ECO:0000256" key="1">
    <source>
        <dbReference type="SAM" id="MobiDB-lite"/>
    </source>
</evidence>
<dbReference type="AlphaFoldDB" id="A0A7S1XEV5"/>
<protein>
    <submittedName>
        <fullName evidence="3">Uncharacterized protein</fullName>
    </submittedName>
</protein>
<dbReference type="EMBL" id="HBGH01009311">
    <property type="protein sequence ID" value="CAD9233077.1"/>
    <property type="molecule type" value="Transcribed_RNA"/>
</dbReference>
<organism evidence="3">
    <name type="scientific">Compsopogon caeruleus</name>
    <dbReference type="NCBI Taxonomy" id="31354"/>
    <lineage>
        <taxon>Eukaryota</taxon>
        <taxon>Rhodophyta</taxon>
        <taxon>Compsopogonophyceae</taxon>
        <taxon>Compsopogonales</taxon>
        <taxon>Compsopogonaceae</taxon>
        <taxon>Compsopogon</taxon>
    </lineage>
</organism>